<evidence type="ECO:0000313" key="3">
    <source>
        <dbReference type="Proteomes" id="UP000390335"/>
    </source>
</evidence>
<accession>A0ABQ0ZE40</accession>
<name>A0ABQ0ZE40_9HYPH</name>
<protein>
    <submittedName>
        <fullName evidence="2">Uncharacterized protein</fullName>
    </submittedName>
</protein>
<dbReference type="EMBL" id="BLAJ01000027">
    <property type="protein sequence ID" value="GES53729.1"/>
    <property type="molecule type" value="Genomic_DNA"/>
</dbReference>
<proteinExistence type="predicted"/>
<sequence length="93" mass="10933">MKRLARGKLSQREIEILNRIFDAVTAQSWFDDTDYSREGFAVGLVGLFQYGFVNPTQLERIAMFWAWSDFPQNMSSPQRAKLKSLYSQHEVRR</sequence>
<keyword evidence="3" id="KW-1185">Reference proteome</keyword>
<evidence type="ECO:0000256" key="1">
    <source>
        <dbReference type="SAM" id="MobiDB-lite"/>
    </source>
</evidence>
<reference evidence="2 3" key="1">
    <citation type="journal article" date="2020" name="Genome Biol. Evol.">
        <title>Rhizobium dioscoreae sp. nov., a plant growth-promoting bacterium isolated from yam (Dioscorea species).</title>
        <authorList>
            <person name="Ouyabe M."/>
            <person name="Tanaka N."/>
            <person name="Shiwa Y."/>
            <person name="Fujita N."/>
            <person name="Kikuno H."/>
            <person name="Babil P."/>
            <person name="Shiwachi H."/>
        </authorList>
    </citation>
    <scope>NUCLEOTIDE SEQUENCE [LARGE SCALE GENOMIC DNA]</scope>
    <source>
        <strain evidence="2 3">S-93</strain>
    </source>
</reference>
<feature type="region of interest" description="Disordered" evidence="1">
    <location>
        <begin position="72"/>
        <end position="93"/>
    </location>
</feature>
<evidence type="ECO:0000313" key="2">
    <source>
        <dbReference type="EMBL" id="GES53729.1"/>
    </source>
</evidence>
<organism evidence="2 3">
    <name type="scientific">Rhizobium dioscoreae</name>
    <dbReference type="NCBI Taxonomy" id="2653122"/>
    <lineage>
        <taxon>Bacteria</taxon>
        <taxon>Pseudomonadati</taxon>
        <taxon>Pseudomonadota</taxon>
        <taxon>Alphaproteobacteria</taxon>
        <taxon>Hyphomicrobiales</taxon>
        <taxon>Rhizobiaceae</taxon>
        <taxon>Rhizobium/Agrobacterium group</taxon>
        <taxon>Rhizobium</taxon>
    </lineage>
</organism>
<dbReference type="Proteomes" id="UP000390335">
    <property type="component" value="Unassembled WGS sequence"/>
</dbReference>
<gene>
    <name evidence="2" type="ORF">RsS93_63430</name>
</gene>
<comment type="caution">
    <text evidence="2">The sequence shown here is derived from an EMBL/GenBank/DDBJ whole genome shotgun (WGS) entry which is preliminary data.</text>
</comment>